<dbReference type="InterPro" id="IPR047215">
    <property type="entry name" value="Galactose_mutarotase-like"/>
</dbReference>
<dbReference type="OrthoDB" id="9779408at2"/>
<feature type="active site" description="Proton donor" evidence="10">
    <location>
        <position position="198"/>
    </location>
</feature>
<dbReference type="Pfam" id="PF01263">
    <property type="entry name" value="Aldose_epim"/>
    <property type="match status" value="1"/>
</dbReference>
<evidence type="ECO:0000313" key="15">
    <source>
        <dbReference type="Proteomes" id="UP000292347"/>
    </source>
</evidence>
<dbReference type="PANTHER" id="PTHR10091">
    <property type="entry name" value="ALDOSE-1-EPIMERASE"/>
    <property type="match status" value="1"/>
</dbReference>
<evidence type="ECO:0000256" key="11">
    <source>
        <dbReference type="PIRSR" id="PIRSR005096-2"/>
    </source>
</evidence>
<evidence type="ECO:0000256" key="3">
    <source>
        <dbReference type="ARBA" id="ARBA00006206"/>
    </source>
</evidence>
<evidence type="ECO:0000256" key="13">
    <source>
        <dbReference type="SAM" id="SignalP"/>
    </source>
</evidence>
<keyword evidence="5" id="KW-0963">Cytoplasm</keyword>
<dbReference type="GO" id="GO:0006006">
    <property type="term" value="P:glucose metabolic process"/>
    <property type="evidence" value="ECO:0007669"/>
    <property type="project" value="TreeGrafter"/>
</dbReference>
<feature type="binding site" evidence="12">
    <location>
        <begin position="98"/>
        <end position="99"/>
    </location>
    <ligand>
        <name>beta-D-galactose</name>
        <dbReference type="ChEBI" id="CHEBI:27667"/>
    </ligand>
</feature>
<dbReference type="PIRSF" id="PIRSF005096">
    <property type="entry name" value="GALM"/>
    <property type="match status" value="1"/>
</dbReference>
<dbReference type="InterPro" id="IPR008183">
    <property type="entry name" value="Aldose_1/G6P_1-epimerase"/>
</dbReference>
<comment type="subcellular location">
    <subcellularLocation>
        <location evidence="1">Cytoplasm</location>
    </subcellularLocation>
</comment>
<feature type="active site" description="Proton acceptor" evidence="10">
    <location>
        <position position="338"/>
    </location>
</feature>
<dbReference type="InterPro" id="IPR015443">
    <property type="entry name" value="Aldose_1-epimerase"/>
</dbReference>
<evidence type="ECO:0000256" key="6">
    <source>
        <dbReference type="ARBA" id="ARBA00022553"/>
    </source>
</evidence>
<dbReference type="GO" id="GO:0004034">
    <property type="term" value="F:aldose 1-epimerase activity"/>
    <property type="evidence" value="ECO:0007669"/>
    <property type="project" value="UniProtKB-EC"/>
</dbReference>
<dbReference type="EMBL" id="SDPT01000001">
    <property type="protein sequence ID" value="RXZ35629.1"/>
    <property type="molecule type" value="Genomic_DNA"/>
</dbReference>
<keyword evidence="15" id="KW-1185">Reference proteome</keyword>
<comment type="catalytic activity">
    <reaction evidence="9">
        <text>alpha-D-glucose = beta-D-glucose</text>
        <dbReference type="Rhea" id="RHEA:10264"/>
        <dbReference type="ChEBI" id="CHEBI:15903"/>
        <dbReference type="ChEBI" id="CHEBI:17925"/>
        <dbReference type="EC" id="5.1.3.3"/>
    </reaction>
</comment>
<gene>
    <name evidence="14" type="ORF">EO081_02055</name>
</gene>
<evidence type="ECO:0000256" key="2">
    <source>
        <dbReference type="ARBA" id="ARBA00005028"/>
    </source>
</evidence>
<evidence type="ECO:0000256" key="4">
    <source>
        <dbReference type="ARBA" id="ARBA00011245"/>
    </source>
</evidence>
<protein>
    <recommendedName>
        <fullName evidence="9">Aldose 1-epimerase</fullName>
        <ecNumber evidence="9">5.1.3.3</ecNumber>
    </recommendedName>
</protein>
<evidence type="ECO:0000256" key="5">
    <source>
        <dbReference type="ARBA" id="ARBA00022490"/>
    </source>
</evidence>
<dbReference type="AlphaFoldDB" id="A0A4Q2IXW4"/>
<dbReference type="CDD" id="cd09019">
    <property type="entry name" value="galactose_mutarotase_like"/>
    <property type="match status" value="1"/>
</dbReference>
<keyword evidence="8 9" id="KW-0119">Carbohydrate metabolism</keyword>
<feature type="binding site" evidence="11">
    <location>
        <position position="272"/>
    </location>
    <ligand>
        <name>beta-D-galactose</name>
        <dbReference type="ChEBI" id="CHEBI:27667"/>
    </ligand>
</feature>
<sequence>MLLAAAAVAGLTANTAQAGEAKRSTFGRTSDGKPVPAVTLTNSHGVSATVIAWGASLQSLKMPDREGRIDDVTLGYPDMAGYLKQPEFFGATVGRVANRIARGRFTLDGKTYQTPINDGPNALHGGTRGFDKVVWDVVSVKSGTTPSVTLRYVSRDGDQGYPGTLTVDATYSLDENNALTIDYRATTDRPTVVNLSNHAYWNLSGEGSSAGAMNHILEIPAQRFTPVDETLIPTGEQRPVAGTVFDFRTPHQIGERVRDARDIQMVYGRGYDHNWVIGDRVTQDQHLMARVHDPLSGRGFELWSNQPGLQFYSGNFINGTVTGKAQRIYRGGDALVLEPQLFPDTVNQPAFGSARLDPGQTYRNTMTYRFSTGQTTPPQQR</sequence>
<feature type="chain" id="PRO_5020317767" description="Aldose 1-epimerase" evidence="13">
    <location>
        <begin position="19"/>
        <end position="381"/>
    </location>
</feature>
<keyword evidence="6" id="KW-0597">Phosphoprotein</keyword>
<evidence type="ECO:0000256" key="7">
    <source>
        <dbReference type="ARBA" id="ARBA00023235"/>
    </source>
</evidence>
<keyword evidence="13" id="KW-0732">Signal</keyword>
<comment type="subunit">
    <text evidence="4">Monomer.</text>
</comment>
<comment type="similarity">
    <text evidence="3 9">Belongs to the aldose epimerase family.</text>
</comment>
<evidence type="ECO:0000256" key="8">
    <source>
        <dbReference type="ARBA" id="ARBA00023277"/>
    </source>
</evidence>
<dbReference type="NCBIfam" id="NF008277">
    <property type="entry name" value="PRK11055.1"/>
    <property type="match status" value="1"/>
</dbReference>
<evidence type="ECO:0000313" key="14">
    <source>
        <dbReference type="EMBL" id="RXZ35629.1"/>
    </source>
</evidence>
<comment type="pathway">
    <text evidence="2 9">Carbohydrate metabolism; hexose metabolism.</text>
</comment>
<evidence type="ECO:0000256" key="9">
    <source>
        <dbReference type="PIRNR" id="PIRNR005096"/>
    </source>
</evidence>
<dbReference type="FunFam" id="2.70.98.10:FF:000003">
    <property type="entry name" value="Aldose 1-epimerase"/>
    <property type="match status" value="1"/>
</dbReference>
<dbReference type="GO" id="GO:0005737">
    <property type="term" value="C:cytoplasm"/>
    <property type="evidence" value="ECO:0007669"/>
    <property type="project" value="UniProtKB-SubCell"/>
</dbReference>
<dbReference type="SUPFAM" id="SSF74650">
    <property type="entry name" value="Galactose mutarotase-like"/>
    <property type="match status" value="1"/>
</dbReference>
<feature type="binding site" evidence="12">
    <location>
        <begin position="198"/>
        <end position="200"/>
    </location>
    <ligand>
        <name>beta-D-galactose</name>
        <dbReference type="ChEBI" id="CHEBI:27667"/>
    </ligand>
</feature>
<dbReference type="GO" id="GO:0030246">
    <property type="term" value="F:carbohydrate binding"/>
    <property type="evidence" value="ECO:0007669"/>
    <property type="project" value="InterPro"/>
</dbReference>
<dbReference type="Proteomes" id="UP000292347">
    <property type="component" value="Unassembled WGS sequence"/>
</dbReference>
<dbReference type="UniPathway" id="UPA00242"/>
<accession>A0A4Q2IXW4</accession>
<reference evidence="14 15" key="1">
    <citation type="submission" date="2019-01" db="EMBL/GenBank/DDBJ databases">
        <title>Sphingomonas mucosissima sp. nov. and Sphingomonas desiccabilis sp. nov., from biological soil crusts in the Colorado Plateau, USA.</title>
        <authorList>
            <person name="Zhu D."/>
        </authorList>
    </citation>
    <scope>NUCLEOTIDE SEQUENCE [LARGE SCALE GENOMIC DNA]</scope>
    <source>
        <strain evidence="14 15">CP1D</strain>
    </source>
</reference>
<dbReference type="InterPro" id="IPR014718">
    <property type="entry name" value="GH-type_carb-bd"/>
</dbReference>
<proteinExistence type="inferred from homology"/>
<evidence type="ECO:0000256" key="10">
    <source>
        <dbReference type="PIRSR" id="PIRSR005096-1"/>
    </source>
</evidence>
<dbReference type="GO" id="GO:0033499">
    <property type="term" value="P:galactose catabolic process via UDP-galactose, Leloir pathway"/>
    <property type="evidence" value="ECO:0007669"/>
    <property type="project" value="TreeGrafter"/>
</dbReference>
<dbReference type="PANTHER" id="PTHR10091:SF0">
    <property type="entry name" value="GALACTOSE MUTAROTASE"/>
    <property type="match status" value="1"/>
</dbReference>
<dbReference type="Gene3D" id="2.70.98.10">
    <property type="match status" value="1"/>
</dbReference>
<evidence type="ECO:0000256" key="1">
    <source>
        <dbReference type="ARBA" id="ARBA00004496"/>
    </source>
</evidence>
<feature type="signal peptide" evidence="13">
    <location>
        <begin position="1"/>
        <end position="18"/>
    </location>
</feature>
<dbReference type="EC" id="5.1.3.3" evidence="9"/>
<dbReference type="InterPro" id="IPR011013">
    <property type="entry name" value="Gal_mutarotase_sf_dom"/>
</dbReference>
<name>A0A4Q2IXW4_9SPHN</name>
<organism evidence="14 15">
    <name type="scientific">Sphingomonas desiccabilis</name>
    <dbReference type="NCBI Taxonomy" id="429134"/>
    <lineage>
        <taxon>Bacteria</taxon>
        <taxon>Pseudomonadati</taxon>
        <taxon>Pseudomonadota</taxon>
        <taxon>Alphaproteobacteria</taxon>
        <taxon>Sphingomonadales</taxon>
        <taxon>Sphingomonadaceae</taxon>
        <taxon>Sphingomonas</taxon>
    </lineage>
</organism>
<keyword evidence="7 9" id="KW-0413">Isomerase</keyword>
<evidence type="ECO:0000256" key="12">
    <source>
        <dbReference type="PIRSR" id="PIRSR005096-3"/>
    </source>
</evidence>
<comment type="caution">
    <text evidence="14">The sequence shown here is derived from an EMBL/GenBank/DDBJ whole genome shotgun (WGS) entry which is preliminary data.</text>
</comment>